<evidence type="ECO:0000256" key="1">
    <source>
        <dbReference type="ARBA" id="ARBA00023125"/>
    </source>
</evidence>
<keyword evidence="5" id="KW-1185">Reference proteome</keyword>
<organism evidence="4 5">
    <name type="scientific">Thermaurantimonas aggregans</name>
    <dbReference type="NCBI Taxonomy" id="2173829"/>
    <lineage>
        <taxon>Bacteria</taxon>
        <taxon>Pseudomonadati</taxon>
        <taxon>Bacteroidota</taxon>
        <taxon>Flavobacteriia</taxon>
        <taxon>Flavobacteriales</taxon>
        <taxon>Schleiferiaceae</taxon>
        <taxon>Thermaurantimonas</taxon>
    </lineage>
</organism>
<dbReference type="SUPFAM" id="SSF46689">
    <property type="entry name" value="Homeodomain-like"/>
    <property type="match status" value="1"/>
</dbReference>
<dbReference type="PRINTS" id="PR00455">
    <property type="entry name" value="HTHTETR"/>
</dbReference>
<gene>
    <name evidence="4" type="ORF">JCM31826_19980</name>
</gene>
<evidence type="ECO:0000259" key="3">
    <source>
        <dbReference type="PROSITE" id="PS50977"/>
    </source>
</evidence>
<dbReference type="InterPro" id="IPR009057">
    <property type="entry name" value="Homeodomain-like_sf"/>
</dbReference>
<accession>A0A401XNC1</accession>
<dbReference type="GO" id="GO:0003677">
    <property type="term" value="F:DNA binding"/>
    <property type="evidence" value="ECO:0007669"/>
    <property type="project" value="UniProtKB-UniRule"/>
</dbReference>
<dbReference type="RefSeq" id="WP_124398572.1">
    <property type="nucleotide sequence ID" value="NZ_BHZE01000025.1"/>
</dbReference>
<evidence type="ECO:0000256" key="2">
    <source>
        <dbReference type="PROSITE-ProRule" id="PRU00335"/>
    </source>
</evidence>
<dbReference type="PANTHER" id="PTHR43479">
    <property type="entry name" value="ACREF/ENVCD OPERON REPRESSOR-RELATED"/>
    <property type="match status" value="1"/>
</dbReference>
<reference evidence="4 5" key="1">
    <citation type="submission" date="2018-11" db="EMBL/GenBank/DDBJ databases">
        <title>Schleiferia aggregans sp. nov., a moderately thermophilic heterotrophic bacterium isolated from microbial mats at a terrestrial hot spring.</title>
        <authorList>
            <person name="Iino T."/>
            <person name="Ohkuma M."/>
            <person name="Haruta S."/>
        </authorList>
    </citation>
    <scope>NUCLEOTIDE SEQUENCE [LARGE SCALE GENOMIC DNA]</scope>
    <source>
        <strain evidence="4 5">LA</strain>
    </source>
</reference>
<keyword evidence="1 2" id="KW-0238">DNA-binding</keyword>
<evidence type="ECO:0000313" key="4">
    <source>
        <dbReference type="EMBL" id="GCD78516.1"/>
    </source>
</evidence>
<name>A0A401XNC1_9FLAO</name>
<dbReference type="EMBL" id="BHZE01000025">
    <property type="protein sequence ID" value="GCD78516.1"/>
    <property type="molecule type" value="Genomic_DNA"/>
</dbReference>
<dbReference type="AlphaFoldDB" id="A0A401XNC1"/>
<dbReference type="Pfam" id="PF00440">
    <property type="entry name" value="TetR_N"/>
    <property type="match status" value="1"/>
</dbReference>
<dbReference type="PANTHER" id="PTHR43479:SF11">
    <property type="entry name" value="ACREF_ENVCD OPERON REPRESSOR-RELATED"/>
    <property type="match status" value="1"/>
</dbReference>
<dbReference type="PROSITE" id="PS50977">
    <property type="entry name" value="HTH_TETR_2"/>
    <property type="match status" value="1"/>
</dbReference>
<sequence>MKRSDAEHSRHTIIRIARKLFMKEGPQVTLSDIIKHSGLSRITFYRHFSSKTDLIHGIFERNLDMLTWYAKRLECDERGFEKLLLVTANMHMYFHELSLYLHDPGKTFLLRLLAIFKPLAECTLKSKKIRSDFNVDKDLTLLIMMISGAIVFSSDNEKEKDLQRAYQILLEGIRR</sequence>
<dbReference type="InterPro" id="IPR050624">
    <property type="entry name" value="HTH-type_Tx_Regulator"/>
</dbReference>
<dbReference type="InterPro" id="IPR001647">
    <property type="entry name" value="HTH_TetR"/>
</dbReference>
<proteinExistence type="predicted"/>
<dbReference type="OrthoDB" id="494991at2"/>
<evidence type="ECO:0000313" key="5">
    <source>
        <dbReference type="Proteomes" id="UP000286715"/>
    </source>
</evidence>
<dbReference type="Gene3D" id="1.10.357.10">
    <property type="entry name" value="Tetracycline Repressor, domain 2"/>
    <property type="match status" value="1"/>
</dbReference>
<comment type="caution">
    <text evidence="4">The sequence shown here is derived from an EMBL/GenBank/DDBJ whole genome shotgun (WGS) entry which is preliminary data.</text>
</comment>
<protein>
    <recommendedName>
        <fullName evidence="3">HTH tetR-type domain-containing protein</fullName>
    </recommendedName>
</protein>
<feature type="DNA-binding region" description="H-T-H motif" evidence="2">
    <location>
        <begin position="29"/>
        <end position="48"/>
    </location>
</feature>
<feature type="domain" description="HTH tetR-type" evidence="3">
    <location>
        <begin position="7"/>
        <end position="66"/>
    </location>
</feature>
<dbReference type="Proteomes" id="UP000286715">
    <property type="component" value="Unassembled WGS sequence"/>
</dbReference>